<keyword evidence="6 11" id="KW-0418">Kinase</keyword>
<reference evidence="11" key="1">
    <citation type="journal article" date="2014" name="Int. J. Syst. Evol. Microbiol.">
        <title>Complete genome sequence of Corynebacterium casei LMG S-19264T (=DSM 44701T), isolated from a smear-ripened cheese.</title>
        <authorList>
            <consortium name="US DOE Joint Genome Institute (JGI-PGF)"/>
            <person name="Walter F."/>
            <person name="Albersmeier A."/>
            <person name="Kalinowski J."/>
            <person name="Ruckert C."/>
        </authorList>
    </citation>
    <scope>NUCLEOTIDE SEQUENCE</scope>
    <source>
        <strain evidence="11">CGMCC 1.15493</strain>
    </source>
</reference>
<keyword evidence="9" id="KW-0812">Transmembrane</keyword>
<accession>A0A916Y1L4</accession>
<dbReference type="PANTHER" id="PTHR41523:SF7">
    <property type="entry name" value="HISTIDINE KINASE"/>
    <property type="match status" value="1"/>
</dbReference>
<evidence type="ECO:0000256" key="3">
    <source>
        <dbReference type="ARBA" id="ARBA00022553"/>
    </source>
</evidence>
<evidence type="ECO:0000313" key="11">
    <source>
        <dbReference type="EMBL" id="GGD27016.1"/>
    </source>
</evidence>
<evidence type="ECO:0000256" key="2">
    <source>
        <dbReference type="ARBA" id="ARBA00012438"/>
    </source>
</evidence>
<keyword evidence="9" id="KW-0472">Membrane</keyword>
<gene>
    <name evidence="11" type="ORF">GCM10011335_32560</name>
</gene>
<evidence type="ECO:0000313" key="12">
    <source>
        <dbReference type="Proteomes" id="UP000613160"/>
    </source>
</evidence>
<comment type="catalytic activity">
    <reaction evidence="1">
        <text>ATP + protein L-histidine = ADP + protein N-phospho-L-histidine.</text>
        <dbReference type="EC" id="2.7.13.3"/>
    </reaction>
</comment>
<feature type="transmembrane region" description="Helical" evidence="9">
    <location>
        <begin position="29"/>
        <end position="53"/>
    </location>
</feature>
<sequence>MTTEPTTTRPRQGRMRNLRLGRLLRRPPLLVHLAAFALTVLIPALLFSAFLILQFSEQQKEIAASRVADTAEIISDAIDREVYGLVTAAKVLASSSLIDDANLPEFHRRTVAALGSANTDALLIDPALHVVLDTRMPVAAALPGSVDTTAAEAVFRSRLPVISDVLFSRQSNELVFHVAVPVLRGDKVVYVLAIIKKARDLSTVLTDRKLPAAWTAIIQDRSNRKVIAARASNGQMRESETESHNPSIAELLGKDMTGDLIEASYASILTGWRTTVAVPDRVIGQPIMRSWLLLVGIGVLLLAFSAGLAVFVGRRIATPILRLADQAKAIGKGGPALPIHTNIEEIGEVSKVLASASRERREAEEQNQFLMREMSHRAKNQYALVAAIARRAAKESASTNEFLETLSEALNSLARSADLLAGKGWESASLDDLVTSQLKAFGAGNSEQIEMHGPVVNLSSAAAQTLGLALHELATNAAKYGALSVEGGYIRIDWSLGENFVLNWSEHGGPPVVEPKRSGFGTLVTQKMTARGLGGEVAMTYAPTGVVWKLTAPCESVLPH</sequence>
<dbReference type="SMART" id="SM00911">
    <property type="entry name" value="HWE_HK"/>
    <property type="match status" value="1"/>
</dbReference>
<feature type="coiled-coil region" evidence="8">
    <location>
        <begin position="346"/>
        <end position="373"/>
    </location>
</feature>
<reference evidence="11" key="2">
    <citation type="submission" date="2020-09" db="EMBL/GenBank/DDBJ databases">
        <authorList>
            <person name="Sun Q."/>
            <person name="Zhou Y."/>
        </authorList>
    </citation>
    <scope>NUCLEOTIDE SEQUENCE</scope>
    <source>
        <strain evidence="11">CGMCC 1.15493</strain>
    </source>
</reference>
<keyword evidence="4" id="KW-0808">Transferase</keyword>
<keyword evidence="5" id="KW-0547">Nucleotide-binding</keyword>
<evidence type="ECO:0000256" key="1">
    <source>
        <dbReference type="ARBA" id="ARBA00000085"/>
    </source>
</evidence>
<name>A0A916Y1L4_9HYPH</name>
<keyword evidence="8" id="KW-0175">Coiled coil</keyword>
<evidence type="ECO:0000256" key="7">
    <source>
        <dbReference type="ARBA" id="ARBA00022840"/>
    </source>
</evidence>
<keyword evidence="3" id="KW-0597">Phosphoprotein</keyword>
<dbReference type="PANTHER" id="PTHR41523">
    <property type="entry name" value="TWO-COMPONENT SYSTEM SENSOR PROTEIN"/>
    <property type="match status" value="1"/>
</dbReference>
<dbReference type="AlphaFoldDB" id="A0A916Y1L4"/>
<dbReference type="RefSeq" id="WP_188852605.1">
    <property type="nucleotide sequence ID" value="NZ_BMJJ01000008.1"/>
</dbReference>
<dbReference type="EMBL" id="BMJJ01000008">
    <property type="protein sequence ID" value="GGD27016.1"/>
    <property type="molecule type" value="Genomic_DNA"/>
</dbReference>
<evidence type="ECO:0000259" key="10">
    <source>
        <dbReference type="SMART" id="SM00911"/>
    </source>
</evidence>
<evidence type="ECO:0000256" key="6">
    <source>
        <dbReference type="ARBA" id="ARBA00022777"/>
    </source>
</evidence>
<comment type="caution">
    <text evidence="11">The sequence shown here is derived from an EMBL/GenBank/DDBJ whole genome shotgun (WGS) entry which is preliminary data.</text>
</comment>
<evidence type="ECO:0000256" key="9">
    <source>
        <dbReference type="SAM" id="Phobius"/>
    </source>
</evidence>
<keyword evidence="7" id="KW-0067">ATP-binding</keyword>
<organism evidence="11 12">
    <name type="scientific">Aureimonas glaciei</name>
    <dbReference type="NCBI Taxonomy" id="1776957"/>
    <lineage>
        <taxon>Bacteria</taxon>
        <taxon>Pseudomonadati</taxon>
        <taxon>Pseudomonadota</taxon>
        <taxon>Alphaproteobacteria</taxon>
        <taxon>Hyphomicrobiales</taxon>
        <taxon>Aurantimonadaceae</taxon>
        <taxon>Aureimonas</taxon>
    </lineage>
</organism>
<proteinExistence type="predicted"/>
<protein>
    <recommendedName>
        <fullName evidence="2">histidine kinase</fullName>
        <ecNumber evidence="2">2.7.13.3</ecNumber>
    </recommendedName>
</protein>
<dbReference type="GO" id="GO:0004673">
    <property type="term" value="F:protein histidine kinase activity"/>
    <property type="evidence" value="ECO:0007669"/>
    <property type="project" value="UniProtKB-EC"/>
</dbReference>
<feature type="transmembrane region" description="Helical" evidence="9">
    <location>
        <begin position="291"/>
        <end position="312"/>
    </location>
</feature>
<dbReference type="Gene3D" id="3.30.565.10">
    <property type="entry name" value="Histidine kinase-like ATPase, C-terminal domain"/>
    <property type="match status" value="1"/>
</dbReference>
<keyword evidence="12" id="KW-1185">Reference proteome</keyword>
<feature type="domain" description="Signal transduction histidine kinase HWE region" evidence="10">
    <location>
        <begin position="373"/>
        <end position="455"/>
    </location>
</feature>
<dbReference type="CDD" id="cd18773">
    <property type="entry name" value="PDC1_HK_sensor"/>
    <property type="match status" value="1"/>
</dbReference>
<evidence type="ECO:0000256" key="8">
    <source>
        <dbReference type="SAM" id="Coils"/>
    </source>
</evidence>
<dbReference type="EC" id="2.7.13.3" evidence="2"/>
<dbReference type="GO" id="GO:0005524">
    <property type="term" value="F:ATP binding"/>
    <property type="evidence" value="ECO:0007669"/>
    <property type="project" value="UniProtKB-KW"/>
</dbReference>
<dbReference type="InterPro" id="IPR011102">
    <property type="entry name" value="Sig_transdc_His_kinase_HWE"/>
</dbReference>
<dbReference type="Proteomes" id="UP000613160">
    <property type="component" value="Unassembled WGS sequence"/>
</dbReference>
<evidence type="ECO:0000256" key="5">
    <source>
        <dbReference type="ARBA" id="ARBA00022741"/>
    </source>
</evidence>
<evidence type="ECO:0000256" key="4">
    <source>
        <dbReference type="ARBA" id="ARBA00022679"/>
    </source>
</evidence>
<dbReference type="Pfam" id="PF07536">
    <property type="entry name" value="HWE_HK"/>
    <property type="match status" value="1"/>
</dbReference>
<dbReference type="InterPro" id="IPR036890">
    <property type="entry name" value="HATPase_C_sf"/>
</dbReference>
<dbReference type="Gene3D" id="6.10.340.10">
    <property type="match status" value="1"/>
</dbReference>
<keyword evidence="9" id="KW-1133">Transmembrane helix</keyword>